<keyword evidence="1" id="KW-0472">Membrane</keyword>
<sequence length="208" mass="22728">MSQPDTPHRAAGRSDAPQGIANLSDIINHVIDVAKGDFVSVRDVIRSIGNASFAPMLLLPAVAVATPLSGIPFFSSIMGIVIFLVSIQMLLNRRHLWLPAWLLRRTVKGHIVRDAFAYLRPSARWIDARMNRRIQILVHRPFVFIPQLLCTVSGAMMPLMEFVPFSSSVLGVGVALLALGMVTRDGIVVLIGLLPYALIGWLITNTAA</sequence>
<dbReference type="PANTHER" id="PTHR41795">
    <property type="entry name" value="EXOPOLYSACCHARIDE SYNTHESIS PROTEIN"/>
    <property type="match status" value="1"/>
</dbReference>
<organism evidence="2 3">
    <name type="scientific">Yoonia algicola</name>
    <dbReference type="NCBI Taxonomy" id="3137368"/>
    <lineage>
        <taxon>Bacteria</taxon>
        <taxon>Pseudomonadati</taxon>
        <taxon>Pseudomonadota</taxon>
        <taxon>Alphaproteobacteria</taxon>
        <taxon>Rhodobacterales</taxon>
        <taxon>Paracoccaceae</taxon>
        <taxon>Yoonia</taxon>
    </lineage>
</organism>
<proteinExistence type="predicted"/>
<accession>A0AAN0M8F0</accession>
<feature type="transmembrane region" description="Helical" evidence="1">
    <location>
        <begin position="71"/>
        <end position="91"/>
    </location>
</feature>
<dbReference type="PANTHER" id="PTHR41795:SF1">
    <property type="entry name" value="EXOPOLYSACCHARIDE SYNTHESIS PROTEIN"/>
    <property type="match status" value="1"/>
</dbReference>
<dbReference type="Pfam" id="PF06055">
    <property type="entry name" value="ExoD"/>
    <property type="match status" value="1"/>
</dbReference>
<feature type="transmembrane region" description="Helical" evidence="1">
    <location>
        <begin position="162"/>
        <end position="179"/>
    </location>
</feature>
<reference evidence="2 3" key="1">
    <citation type="submission" date="2024-04" db="EMBL/GenBank/DDBJ databases">
        <title>Phylogenomic analyses of a clade within the roseobacter group suggest taxonomic reassignments of species of the genera Aestuariivita, Citreicella, Loktanella, Nautella, Pelagibaca, Ruegeria, Thalassobius, Thiobacimonas and Tropicibacter, and the proposal o.</title>
        <authorList>
            <person name="Jeon C.O."/>
        </authorList>
    </citation>
    <scope>NUCLEOTIDE SEQUENCE [LARGE SCALE GENOMIC DNA]</scope>
    <source>
        <strain evidence="2 3">G8-12</strain>
    </source>
</reference>
<dbReference type="KEGG" id="yag:AABB28_16695"/>
<evidence type="ECO:0000313" key="2">
    <source>
        <dbReference type="EMBL" id="WZU63461.1"/>
    </source>
</evidence>
<dbReference type="AlphaFoldDB" id="A0AAN0M8F0"/>
<dbReference type="EMBL" id="CP151762">
    <property type="protein sequence ID" value="WZU63461.1"/>
    <property type="molecule type" value="Genomic_DNA"/>
</dbReference>
<keyword evidence="1" id="KW-0812">Transmembrane</keyword>
<name>A0AAN0M8F0_9RHOB</name>
<feature type="transmembrane region" description="Helical" evidence="1">
    <location>
        <begin position="186"/>
        <end position="204"/>
    </location>
</feature>
<dbReference type="PIRSF" id="PIRSF033239">
    <property type="entry name" value="ExoD"/>
    <property type="match status" value="1"/>
</dbReference>
<keyword evidence="1" id="KW-1133">Transmembrane helix</keyword>
<protein>
    <submittedName>
        <fullName evidence="2">Exopolysaccharide biosynthesis protein</fullName>
    </submittedName>
</protein>
<dbReference type="RefSeq" id="WP_342069842.1">
    <property type="nucleotide sequence ID" value="NZ_CP151762.1"/>
</dbReference>
<dbReference type="InterPro" id="IPR010331">
    <property type="entry name" value="ExoD"/>
</dbReference>
<dbReference type="Proteomes" id="UP001451782">
    <property type="component" value="Chromosome"/>
</dbReference>
<feature type="transmembrane region" description="Helical" evidence="1">
    <location>
        <begin position="137"/>
        <end position="156"/>
    </location>
</feature>
<evidence type="ECO:0000313" key="3">
    <source>
        <dbReference type="Proteomes" id="UP001451782"/>
    </source>
</evidence>
<evidence type="ECO:0000256" key="1">
    <source>
        <dbReference type="SAM" id="Phobius"/>
    </source>
</evidence>
<gene>
    <name evidence="2" type="ORF">AABB28_16695</name>
</gene>
<keyword evidence="3" id="KW-1185">Reference proteome</keyword>